<organism evidence="3 4">
    <name type="scientific">Alloalcanivorax profundimaris</name>
    <dbReference type="NCBI Taxonomy" id="2735259"/>
    <lineage>
        <taxon>Bacteria</taxon>
        <taxon>Pseudomonadati</taxon>
        <taxon>Pseudomonadota</taxon>
        <taxon>Gammaproteobacteria</taxon>
        <taxon>Oceanospirillales</taxon>
        <taxon>Alcanivoracaceae</taxon>
        <taxon>Alloalcanivorax</taxon>
    </lineage>
</organism>
<evidence type="ECO:0000256" key="1">
    <source>
        <dbReference type="SAM" id="Phobius"/>
    </source>
</evidence>
<keyword evidence="1" id="KW-0472">Membrane</keyword>
<reference evidence="3 4" key="1">
    <citation type="submission" date="2012-09" db="EMBL/GenBank/DDBJ databases">
        <title>Genome Sequence of alkane-degrading Bacterium Alcanivorax sp. 521-1.</title>
        <authorList>
            <person name="Lai Q."/>
            <person name="Shao Z."/>
        </authorList>
    </citation>
    <scope>NUCLEOTIDE SEQUENCE [LARGE SCALE GENOMIC DNA]</scope>
    <source>
        <strain evidence="3 4">521-1</strain>
    </source>
</reference>
<feature type="transmembrane region" description="Helical" evidence="1">
    <location>
        <begin position="52"/>
        <end position="75"/>
    </location>
</feature>
<protein>
    <submittedName>
        <fullName evidence="3">Integral membrane protein</fullName>
    </submittedName>
</protein>
<dbReference type="InterPro" id="IPR008457">
    <property type="entry name" value="Cu-R_CopD_dom"/>
</dbReference>
<gene>
    <name evidence="3" type="ORF">Y5W_03305</name>
</gene>
<evidence type="ECO:0000313" key="3">
    <source>
        <dbReference type="EMBL" id="MBF5058011.1"/>
    </source>
</evidence>
<sequence>MAMALPLALHLLAAVIWVGGMFYAYMAMRPAVGAVIDPAWRPRLWAETLGRFFVWVWAAVALLLATGFGMIFGVYGGMAKVGWHIHAMLGLGIVMMLIFAHVHFAPFRRLKQAVAANDTAEGARRVGQIRQLVGLNLILGLIVVVIGSAGRYL</sequence>
<evidence type="ECO:0000313" key="4">
    <source>
        <dbReference type="Proteomes" id="UP000662703"/>
    </source>
</evidence>
<dbReference type="EMBL" id="ARXX01000070">
    <property type="protein sequence ID" value="MBF5058011.1"/>
    <property type="molecule type" value="Genomic_DNA"/>
</dbReference>
<feature type="domain" description="Copper resistance protein D" evidence="2">
    <location>
        <begin position="47"/>
        <end position="147"/>
    </location>
</feature>
<keyword evidence="1" id="KW-0812">Transmembrane</keyword>
<dbReference type="RefSeq" id="WP_228462200.1">
    <property type="nucleotide sequence ID" value="NZ_ARXX01000070.1"/>
</dbReference>
<name>A0ABS0AX20_9GAMM</name>
<dbReference type="Pfam" id="PF05425">
    <property type="entry name" value="CopD"/>
    <property type="match status" value="1"/>
</dbReference>
<proteinExistence type="predicted"/>
<keyword evidence="4" id="KW-1185">Reference proteome</keyword>
<feature type="transmembrane region" description="Helical" evidence="1">
    <location>
        <begin position="87"/>
        <end position="104"/>
    </location>
</feature>
<keyword evidence="1" id="KW-1133">Transmembrane helix</keyword>
<evidence type="ECO:0000259" key="2">
    <source>
        <dbReference type="Pfam" id="PF05425"/>
    </source>
</evidence>
<accession>A0ABS0AX20</accession>
<comment type="caution">
    <text evidence="3">The sequence shown here is derived from an EMBL/GenBank/DDBJ whole genome shotgun (WGS) entry which is preliminary data.</text>
</comment>
<feature type="transmembrane region" description="Helical" evidence="1">
    <location>
        <begin position="132"/>
        <end position="152"/>
    </location>
</feature>
<dbReference type="Proteomes" id="UP000662703">
    <property type="component" value="Unassembled WGS sequence"/>
</dbReference>